<reference evidence="1" key="1">
    <citation type="submission" date="2023-07" db="EMBL/GenBank/DDBJ databases">
        <title>Black Yeasts Isolated from many extreme environments.</title>
        <authorList>
            <person name="Coleine C."/>
            <person name="Stajich J.E."/>
            <person name="Selbmann L."/>
        </authorList>
    </citation>
    <scope>NUCLEOTIDE SEQUENCE</scope>
    <source>
        <strain evidence="1">CCFEE 5714</strain>
    </source>
</reference>
<name>A0ACC3N3U7_9PEZI</name>
<protein>
    <submittedName>
        <fullName evidence="1">Uncharacterized protein</fullName>
    </submittedName>
</protein>
<keyword evidence="2" id="KW-1185">Reference proteome</keyword>
<accession>A0ACC3N3U7</accession>
<organism evidence="1 2">
    <name type="scientific">Vermiconidia calcicola</name>
    <dbReference type="NCBI Taxonomy" id="1690605"/>
    <lineage>
        <taxon>Eukaryota</taxon>
        <taxon>Fungi</taxon>
        <taxon>Dikarya</taxon>
        <taxon>Ascomycota</taxon>
        <taxon>Pezizomycotina</taxon>
        <taxon>Dothideomycetes</taxon>
        <taxon>Dothideomycetidae</taxon>
        <taxon>Mycosphaerellales</taxon>
        <taxon>Extremaceae</taxon>
        <taxon>Vermiconidia</taxon>
    </lineage>
</organism>
<dbReference type="EMBL" id="JAUTXU010000106">
    <property type="protein sequence ID" value="KAK3707870.1"/>
    <property type="molecule type" value="Genomic_DNA"/>
</dbReference>
<proteinExistence type="predicted"/>
<evidence type="ECO:0000313" key="2">
    <source>
        <dbReference type="Proteomes" id="UP001281147"/>
    </source>
</evidence>
<sequence length="223" mass="24076">MFTQDRPHVELFFGVPVLFIVFLLCFVTSGTRWAMCKFGPLMSSLIAYLPSALAQAGEAVVVISLLVAVSSNIAAAWSLTHPVANEHMASFYWFTSIIVDICGLSVLGLAVVLLVEVFTLGRLPDSPESLAVARLMHQLVGLGTRGAYAARSFNSKHWPASLFRKAVDPVLSLKDSQNPARQSGSDRTGSMTTTTALYKTKNSTHSSGRLEPEGFGPWDSLGI</sequence>
<comment type="caution">
    <text evidence="1">The sequence shown here is derived from an EMBL/GenBank/DDBJ whole genome shotgun (WGS) entry which is preliminary data.</text>
</comment>
<evidence type="ECO:0000313" key="1">
    <source>
        <dbReference type="EMBL" id="KAK3707870.1"/>
    </source>
</evidence>
<dbReference type="Proteomes" id="UP001281147">
    <property type="component" value="Unassembled WGS sequence"/>
</dbReference>
<gene>
    <name evidence="1" type="ORF">LTR37_011872</name>
</gene>